<dbReference type="Pfam" id="PF01846">
    <property type="entry name" value="FF"/>
    <property type="match status" value="1"/>
</dbReference>
<dbReference type="OrthoDB" id="410044at2759"/>
<comment type="caution">
    <text evidence="4">The sequence shown here is derived from an EMBL/GenBank/DDBJ whole genome shotgun (WGS) entry which is preliminary data.</text>
</comment>
<dbReference type="PANTHER" id="PTHR15377">
    <property type="entry name" value="TRANSCRIPTION ELONGATION REGULATOR 1"/>
    <property type="match status" value="1"/>
</dbReference>
<dbReference type="Gene3D" id="1.10.10.440">
    <property type="entry name" value="FF domain"/>
    <property type="match status" value="1"/>
</dbReference>
<gene>
    <name evidence="4" type="ORF">HII31_13381</name>
</gene>
<reference evidence="4" key="1">
    <citation type="submission" date="2020-04" db="EMBL/GenBank/DDBJ databases">
        <title>Draft genome resource of the tomato pathogen Pseudocercospora fuligena.</title>
        <authorList>
            <person name="Zaccaron A."/>
        </authorList>
    </citation>
    <scope>NUCLEOTIDE SEQUENCE</scope>
    <source>
        <strain evidence="4">PF001</strain>
    </source>
</reference>
<dbReference type="GO" id="GO:0070063">
    <property type="term" value="F:RNA polymerase binding"/>
    <property type="evidence" value="ECO:0007669"/>
    <property type="project" value="InterPro"/>
</dbReference>
<name>A0A8H6R7U6_9PEZI</name>
<feature type="domain" description="FF" evidence="3">
    <location>
        <begin position="308"/>
        <end position="361"/>
    </location>
</feature>
<feature type="region of interest" description="Disordered" evidence="2">
    <location>
        <begin position="127"/>
        <end position="296"/>
    </location>
</feature>
<dbReference type="PANTHER" id="PTHR15377:SF3">
    <property type="entry name" value="WW DOMAIN-CONTAINING PROTEIN"/>
    <property type="match status" value="1"/>
</dbReference>
<accession>A0A8H6R7U6</accession>
<keyword evidence="1" id="KW-0677">Repeat</keyword>
<feature type="compositionally biased region" description="Acidic residues" evidence="2">
    <location>
        <begin position="285"/>
        <end position="294"/>
    </location>
</feature>
<evidence type="ECO:0000259" key="3">
    <source>
        <dbReference type="Pfam" id="PF01846"/>
    </source>
</evidence>
<evidence type="ECO:0000256" key="1">
    <source>
        <dbReference type="ARBA" id="ARBA00022737"/>
    </source>
</evidence>
<dbReference type="SUPFAM" id="SSF81698">
    <property type="entry name" value="FF domain"/>
    <property type="match status" value="1"/>
</dbReference>
<dbReference type="GO" id="GO:0003712">
    <property type="term" value="F:transcription coregulator activity"/>
    <property type="evidence" value="ECO:0007669"/>
    <property type="project" value="TreeGrafter"/>
</dbReference>
<feature type="compositionally biased region" description="Polar residues" evidence="2">
    <location>
        <begin position="36"/>
        <end position="45"/>
    </location>
</feature>
<dbReference type="InterPro" id="IPR036517">
    <property type="entry name" value="FF_domain_sf"/>
</dbReference>
<keyword evidence="5" id="KW-1185">Reference proteome</keyword>
<dbReference type="InterPro" id="IPR002713">
    <property type="entry name" value="FF_domain"/>
</dbReference>
<feature type="compositionally biased region" description="Acidic residues" evidence="2">
    <location>
        <begin position="18"/>
        <end position="33"/>
    </location>
</feature>
<dbReference type="GO" id="GO:0005634">
    <property type="term" value="C:nucleus"/>
    <property type="evidence" value="ECO:0007669"/>
    <property type="project" value="TreeGrafter"/>
</dbReference>
<dbReference type="Proteomes" id="UP000660729">
    <property type="component" value="Unassembled WGS sequence"/>
</dbReference>
<feature type="region of interest" description="Disordered" evidence="2">
    <location>
        <begin position="404"/>
        <end position="446"/>
    </location>
</feature>
<organism evidence="4 5">
    <name type="scientific">Pseudocercospora fuligena</name>
    <dbReference type="NCBI Taxonomy" id="685502"/>
    <lineage>
        <taxon>Eukaryota</taxon>
        <taxon>Fungi</taxon>
        <taxon>Dikarya</taxon>
        <taxon>Ascomycota</taxon>
        <taxon>Pezizomycotina</taxon>
        <taxon>Dothideomycetes</taxon>
        <taxon>Dothideomycetidae</taxon>
        <taxon>Mycosphaerellales</taxon>
        <taxon>Mycosphaerellaceae</taxon>
        <taxon>Pseudocercospora</taxon>
    </lineage>
</organism>
<evidence type="ECO:0000256" key="2">
    <source>
        <dbReference type="SAM" id="MobiDB-lite"/>
    </source>
</evidence>
<feature type="compositionally biased region" description="Basic residues" evidence="2">
    <location>
        <begin position="404"/>
        <end position="414"/>
    </location>
</feature>
<feature type="compositionally biased region" description="Basic and acidic residues" evidence="2">
    <location>
        <begin position="65"/>
        <end position="75"/>
    </location>
</feature>
<feature type="compositionally biased region" description="Acidic residues" evidence="2">
    <location>
        <begin position="255"/>
        <end position="269"/>
    </location>
</feature>
<dbReference type="EMBL" id="JABCIY010000342">
    <property type="protein sequence ID" value="KAF7185106.1"/>
    <property type="molecule type" value="Genomic_DNA"/>
</dbReference>
<dbReference type="InterPro" id="IPR045148">
    <property type="entry name" value="TCRG1-like"/>
</dbReference>
<evidence type="ECO:0000313" key="5">
    <source>
        <dbReference type="Proteomes" id="UP000660729"/>
    </source>
</evidence>
<sequence length="446" mass="51095">MESPNKRQRTSSPTLAANDDDFVPLGGDDEADETWQAANGSTEDQYTPFRPPREPKAHPQQQRRRPYDPRHEKDKPKSKHALPGHEPWILVKTKFRRRFVHNIQTKESFWRIPDDVWPAVREFERWEKEQKEKSDNAKWAEEQLKQMRQQSKAAEVNDSADQEGRSRRRRSESLQREDEEAMMAELAAQAEHAEEEDAKSAAKAVEPLKPQGHDLESDSEYEVVEVTDSEGSEGDEEEPQQSTEKEPQPGQADGPPEDAPVEFGEDDIEWQLAQMGQEYGLDPGEYGEEPEAGWEEGAQGLDLSDEDAVNLFRDLLYDYQISPFTPWEKIIADESETSILNDDRYTVLPNMKARREVFDAWARDRAAELKAERAAMEKLDPKIPYLAFLQEKATPKLYWPEFKRKPRKALSRPHKQAEAAGKHTQGGPAGAFEELASEGLEPRYAT</sequence>
<feature type="compositionally biased region" description="Acidic residues" evidence="2">
    <location>
        <begin position="217"/>
        <end position="239"/>
    </location>
</feature>
<feature type="region of interest" description="Disordered" evidence="2">
    <location>
        <begin position="1"/>
        <end position="87"/>
    </location>
</feature>
<proteinExistence type="predicted"/>
<evidence type="ECO:0000313" key="4">
    <source>
        <dbReference type="EMBL" id="KAF7185106.1"/>
    </source>
</evidence>
<feature type="compositionally biased region" description="Basic and acidic residues" evidence="2">
    <location>
        <begin position="127"/>
        <end position="145"/>
    </location>
</feature>
<protein>
    <submittedName>
        <fullName evidence="4">Pre-mRNA-splicing factor dre4</fullName>
    </submittedName>
</protein>
<dbReference type="AlphaFoldDB" id="A0A8H6R7U6"/>
<dbReference type="Gene3D" id="2.20.70.10">
    <property type="match status" value="1"/>
</dbReference>